<feature type="region of interest" description="Disordered" evidence="1">
    <location>
        <begin position="1"/>
        <end position="64"/>
    </location>
</feature>
<dbReference type="Proteomes" id="UP001430953">
    <property type="component" value="Unassembled WGS sequence"/>
</dbReference>
<feature type="compositionally biased region" description="Basic and acidic residues" evidence="1">
    <location>
        <begin position="1"/>
        <end position="38"/>
    </location>
</feature>
<dbReference type="EMBL" id="JADYXP020000002">
    <property type="protein sequence ID" value="KAL0130343.1"/>
    <property type="molecule type" value="Genomic_DNA"/>
</dbReference>
<evidence type="ECO:0000256" key="1">
    <source>
        <dbReference type="SAM" id="MobiDB-lite"/>
    </source>
</evidence>
<protein>
    <submittedName>
        <fullName evidence="2">Uncharacterized protein</fullName>
    </submittedName>
</protein>
<organism evidence="2 3">
    <name type="scientific">Cardiocondyla obscurior</name>
    <dbReference type="NCBI Taxonomy" id="286306"/>
    <lineage>
        <taxon>Eukaryota</taxon>
        <taxon>Metazoa</taxon>
        <taxon>Ecdysozoa</taxon>
        <taxon>Arthropoda</taxon>
        <taxon>Hexapoda</taxon>
        <taxon>Insecta</taxon>
        <taxon>Pterygota</taxon>
        <taxon>Neoptera</taxon>
        <taxon>Endopterygota</taxon>
        <taxon>Hymenoptera</taxon>
        <taxon>Apocrita</taxon>
        <taxon>Aculeata</taxon>
        <taxon>Formicoidea</taxon>
        <taxon>Formicidae</taxon>
        <taxon>Myrmicinae</taxon>
        <taxon>Cardiocondyla</taxon>
    </lineage>
</organism>
<proteinExistence type="predicted"/>
<dbReference type="AlphaFoldDB" id="A0AAW2GSW8"/>
<evidence type="ECO:0000313" key="2">
    <source>
        <dbReference type="EMBL" id="KAL0130343.1"/>
    </source>
</evidence>
<accession>A0AAW2GSW8</accession>
<reference evidence="2 3" key="1">
    <citation type="submission" date="2023-03" db="EMBL/GenBank/DDBJ databases">
        <title>High recombination rates correlate with genetic variation in Cardiocondyla obscurior ants.</title>
        <authorList>
            <person name="Errbii M."/>
        </authorList>
    </citation>
    <scope>NUCLEOTIDE SEQUENCE [LARGE SCALE GENOMIC DNA]</scope>
    <source>
        <strain evidence="2">Alpha-2009</strain>
        <tissue evidence="2">Whole body</tissue>
    </source>
</reference>
<name>A0AAW2GSW8_9HYME</name>
<evidence type="ECO:0000313" key="3">
    <source>
        <dbReference type="Proteomes" id="UP001430953"/>
    </source>
</evidence>
<comment type="caution">
    <text evidence="2">The sequence shown here is derived from an EMBL/GenBank/DDBJ whole genome shotgun (WGS) entry which is preliminary data.</text>
</comment>
<sequence length="79" mass="9430">MDSVEKTGRAERTDSSEKTKRTKRTDSSEKAERTERKERAKKTKRHRIDDSHSEKISEDCKKKRKRILPGYYCMHDEQS</sequence>
<feature type="compositionally biased region" description="Basic and acidic residues" evidence="1">
    <location>
        <begin position="47"/>
        <end position="61"/>
    </location>
</feature>
<keyword evidence="3" id="KW-1185">Reference proteome</keyword>
<gene>
    <name evidence="2" type="ORF">PUN28_002169</name>
</gene>